<evidence type="ECO:0000313" key="1">
    <source>
        <dbReference type="Proteomes" id="UP001652628"/>
    </source>
</evidence>
<name>A0AB39ZDP4_DROSZ</name>
<dbReference type="AlphaFoldDB" id="A0AB39ZDP4"/>
<proteinExistence type="predicted"/>
<sequence>MLKIPNPLKMPISEQQPRITKIERPTPGKRLNPLKLSMIQPYRTVAKNNPNVTEDLKSRLLVLQKRVKEWKATNNV</sequence>
<keyword evidence="1" id="KW-1185">Reference proteome</keyword>
<accession>A0AB39ZDP4</accession>
<protein>
    <submittedName>
        <fullName evidence="2">Uncharacterized protein</fullName>
    </submittedName>
</protein>
<gene>
    <name evidence="2" type="primary">LOC108012684</name>
</gene>
<dbReference type="RefSeq" id="XP_016933599.2">
    <property type="nucleotide sequence ID" value="XM_017078110.4"/>
</dbReference>
<reference evidence="2" key="1">
    <citation type="submission" date="2025-08" db="UniProtKB">
        <authorList>
            <consortium name="RefSeq"/>
        </authorList>
    </citation>
    <scope>IDENTIFICATION</scope>
</reference>
<dbReference type="GeneID" id="108012684"/>
<evidence type="ECO:0000313" key="2">
    <source>
        <dbReference type="RefSeq" id="XP_016933599.2"/>
    </source>
</evidence>
<organism evidence="1 2">
    <name type="scientific">Drosophila suzukii</name>
    <name type="common">Spotted-wing drosophila fruit fly</name>
    <dbReference type="NCBI Taxonomy" id="28584"/>
    <lineage>
        <taxon>Eukaryota</taxon>
        <taxon>Metazoa</taxon>
        <taxon>Ecdysozoa</taxon>
        <taxon>Arthropoda</taxon>
        <taxon>Hexapoda</taxon>
        <taxon>Insecta</taxon>
        <taxon>Pterygota</taxon>
        <taxon>Neoptera</taxon>
        <taxon>Endopterygota</taxon>
        <taxon>Diptera</taxon>
        <taxon>Brachycera</taxon>
        <taxon>Muscomorpha</taxon>
        <taxon>Ephydroidea</taxon>
        <taxon>Drosophilidae</taxon>
        <taxon>Drosophila</taxon>
        <taxon>Sophophora</taxon>
    </lineage>
</organism>
<dbReference type="Proteomes" id="UP001652628">
    <property type="component" value="Chromosome 3"/>
</dbReference>